<comment type="caution">
    <text evidence="2">The sequence shown here is derived from an EMBL/GenBank/DDBJ whole genome shotgun (WGS) entry which is preliminary data.</text>
</comment>
<evidence type="ECO:0000313" key="3">
    <source>
        <dbReference type="Proteomes" id="UP000289152"/>
    </source>
</evidence>
<dbReference type="AlphaFoldDB" id="A0A4Q1BGY8"/>
<dbReference type="InParanoid" id="A0A4Q1BGY8"/>
<gene>
    <name evidence="2" type="ORF">M231_05878</name>
</gene>
<reference evidence="2 3" key="1">
    <citation type="submission" date="2016-06" db="EMBL/GenBank/DDBJ databases">
        <title>Evolution of pathogenesis and genome organization in the Tremellales.</title>
        <authorList>
            <person name="Cuomo C."/>
            <person name="Litvintseva A."/>
            <person name="Heitman J."/>
            <person name="Chen Y."/>
            <person name="Sun S."/>
            <person name="Springer D."/>
            <person name="Dromer F."/>
            <person name="Young S."/>
            <person name="Zeng Q."/>
            <person name="Chapman S."/>
            <person name="Gujja S."/>
            <person name="Saif S."/>
            <person name="Birren B."/>
        </authorList>
    </citation>
    <scope>NUCLEOTIDE SEQUENCE [LARGE SCALE GENOMIC DNA]</scope>
    <source>
        <strain evidence="2 3">ATCC 28783</strain>
    </source>
</reference>
<dbReference type="Proteomes" id="UP000289152">
    <property type="component" value="Unassembled WGS sequence"/>
</dbReference>
<organism evidence="2 3">
    <name type="scientific">Tremella mesenterica</name>
    <name type="common">Jelly fungus</name>
    <dbReference type="NCBI Taxonomy" id="5217"/>
    <lineage>
        <taxon>Eukaryota</taxon>
        <taxon>Fungi</taxon>
        <taxon>Dikarya</taxon>
        <taxon>Basidiomycota</taxon>
        <taxon>Agaricomycotina</taxon>
        <taxon>Tremellomycetes</taxon>
        <taxon>Tremellales</taxon>
        <taxon>Tremellaceae</taxon>
        <taxon>Tremella</taxon>
    </lineage>
</organism>
<dbReference type="VEuPathDB" id="FungiDB:TREMEDRAFT_65121"/>
<keyword evidence="3" id="KW-1185">Reference proteome</keyword>
<accession>A0A4Q1BGY8</accession>
<feature type="region of interest" description="Disordered" evidence="1">
    <location>
        <begin position="1"/>
        <end position="116"/>
    </location>
</feature>
<sequence length="116" mass="12936">MLTNHHGPGPWRLNDRKSFSRRTYLRTLRGQDISKRRPAHSHDAETGETLTDNRVETPPSSPEANESSTRESMVGETVTTASPETNPAQGTPDDESEAARLQQISEETHDVDEDPQ</sequence>
<dbReference type="EMBL" id="SDIL01000085">
    <property type="protein sequence ID" value="RXK36848.1"/>
    <property type="molecule type" value="Genomic_DNA"/>
</dbReference>
<evidence type="ECO:0000256" key="1">
    <source>
        <dbReference type="SAM" id="MobiDB-lite"/>
    </source>
</evidence>
<evidence type="ECO:0000313" key="2">
    <source>
        <dbReference type="EMBL" id="RXK36848.1"/>
    </source>
</evidence>
<name>A0A4Q1BGY8_TREME</name>
<feature type="compositionally biased region" description="Polar residues" evidence="1">
    <location>
        <begin position="62"/>
        <end position="89"/>
    </location>
</feature>
<protein>
    <submittedName>
        <fullName evidence="2">Uncharacterized protein</fullName>
    </submittedName>
</protein>
<feature type="compositionally biased region" description="Basic and acidic residues" evidence="1">
    <location>
        <begin position="32"/>
        <end position="55"/>
    </location>
</feature>
<proteinExistence type="predicted"/>